<name>A0A1G1WFB9_9BACT</name>
<comment type="caution">
    <text evidence="2">The sequence shown here is derived from an EMBL/GenBank/DDBJ whole genome shotgun (WGS) entry which is preliminary data.</text>
</comment>
<keyword evidence="1" id="KW-0812">Transmembrane</keyword>
<evidence type="ECO:0000256" key="1">
    <source>
        <dbReference type="SAM" id="Phobius"/>
    </source>
</evidence>
<keyword evidence="1" id="KW-0472">Membrane</keyword>
<feature type="transmembrane region" description="Helical" evidence="1">
    <location>
        <begin position="244"/>
        <end position="267"/>
    </location>
</feature>
<reference evidence="2 3" key="1">
    <citation type="journal article" date="2016" name="Nat. Commun.">
        <title>Thousands of microbial genomes shed light on interconnected biogeochemical processes in an aquifer system.</title>
        <authorList>
            <person name="Anantharaman K."/>
            <person name="Brown C.T."/>
            <person name="Hug L.A."/>
            <person name="Sharon I."/>
            <person name="Castelle C.J."/>
            <person name="Probst A.J."/>
            <person name="Thomas B.C."/>
            <person name="Singh A."/>
            <person name="Wilkins M.J."/>
            <person name="Karaoz U."/>
            <person name="Brodie E.L."/>
            <person name="Williams K.H."/>
            <person name="Hubbard S.S."/>
            <person name="Banfield J.F."/>
        </authorList>
    </citation>
    <scope>NUCLEOTIDE SEQUENCE [LARGE SCALE GENOMIC DNA]</scope>
</reference>
<proteinExistence type="predicted"/>
<evidence type="ECO:0000313" key="3">
    <source>
        <dbReference type="Proteomes" id="UP000176645"/>
    </source>
</evidence>
<dbReference type="EMBL" id="MHCU01000070">
    <property type="protein sequence ID" value="OGY26403.1"/>
    <property type="molecule type" value="Genomic_DNA"/>
</dbReference>
<accession>A0A1G1WFB9</accession>
<dbReference type="Proteomes" id="UP000176645">
    <property type="component" value="Unassembled WGS sequence"/>
</dbReference>
<organism evidence="2 3">
    <name type="scientific">Candidatus Woykebacteria bacterium RBG_19FT_COMBO_43_10</name>
    <dbReference type="NCBI Taxonomy" id="1802598"/>
    <lineage>
        <taxon>Bacteria</taxon>
        <taxon>Candidatus Woykeibacteriota</taxon>
    </lineage>
</organism>
<evidence type="ECO:0000313" key="2">
    <source>
        <dbReference type="EMBL" id="OGY26403.1"/>
    </source>
</evidence>
<dbReference type="AlphaFoldDB" id="A0A1G1WFB9"/>
<sequence>MFRGIVIALVIGLLMAFLAILPTEKTYAVNCPLPGDILVGSVISPNGNTTIVCKDTGGGHSWYIYNTSAQQIGSGGCSCYVALLGLMTVNDSKVIIVLRADDGGIGWHIHGANGAQLNSSGGSVYTVLLALIGTNDSKIAIVLGTADNALGWYIYGPNGQQLNSSGWSNSTLISASATADNKIIIVICHTNTNERRTYIYRADGSLESNNITGTCSVVGVGGIAEFPEIAGPQVATSETSPTDYALWAGIAAGATTGLIVIGTSLWYTRRRRLS</sequence>
<gene>
    <name evidence="2" type="ORF">A2Z42_04535</name>
</gene>
<keyword evidence="1" id="KW-1133">Transmembrane helix</keyword>
<protein>
    <submittedName>
        <fullName evidence="2">Uncharacterized protein</fullName>
    </submittedName>
</protein>